<accession>A0A1D1USV6</accession>
<sequence>MVCLKFNDGVPCLTLLSTNELQLDGKSLETTFGVSGECGMVVGKALNGPGEHLIQLETFDDAAADDFGLSEEDDGRPWIGTQTFSRFRHFACILLDEKD</sequence>
<gene>
    <name evidence="1" type="primary">RvY_04799-1</name>
    <name evidence="1" type="synonym">RvY_04799.1</name>
    <name evidence="1" type="ORF">RvY_04799</name>
</gene>
<protein>
    <submittedName>
        <fullName evidence="1">Uncharacterized protein</fullName>
    </submittedName>
</protein>
<dbReference type="Proteomes" id="UP000186922">
    <property type="component" value="Unassembled WGS sequence"/>
</dbReference>
<keyword evidence="2" id="KW-1185">Reference proteome</keyword>
<dbReference type="EMBL" id="BDGG01000002">
    <property type="protein sequence ID" value="GAU92756.1"/>
    <property type="molecule type" value="Genomic_DNA"/>
</dbReference>
<name>A0A1D1USV6_RAMVA</name>
<reference evidence="1 2" key="1">
    <citation type="journal article" date="2016" name="Nat. Commun.">
        <title>Extremotolerant tardigrade genome and improved radiotolerance of human cultured cells by tardigrade-unique protein.</title>
        <authorList>
            <person name="Hashimoto T."/>
            <person name="Horikawa D.D."/>
            <person name="Saito Y."/>
            <person name="Kuwahara H."/>
            <person name="Kozuka-Hata H."/>
            <person name="Shin-I T."/>
            <person name="Minakuchi Y."/>
            <person name="Ohishi K."/>
            <person name="Motoyama A."/>
            <person name="Aizu T."/>
            <person name="Enomoto A."/>
            <person name="Kondo K."/>
            <person name="Tanaka S."/>
            <person name="Hara Y."/>
            <person name="Koshikawa S."/>
            <person name="Sagara H."/>
            <person name="Miura T."/>
            <person name="Yokobori S."/>
            <person name="Miyagawa K."/>
            <person name="Suzuki Y."/>
            <person name="Kubo T."/>
            <person name="Oyama M."/>
            <person name="Kohara Y."/>
            <person name="Fujiyama A."/>
            <person name="Arakawa K."/>
            <person name="Katayama T."/>
            <person name="Toyoda A."/>
            <person name="Kunieda T."/>
        </authorList>
    </citation>
    <scope>NUCLEOTIDE SEQUENCE [LARGE SCALE GENOMIC DNA]</scope>
    <source>
        <strain evidence="1 2">YOKOZUNA-1</strain>
    </source>
</reference>
<dbReference type="AlphaFoldDB" id="A0A1D1USV6"/>
<evidence type="ECO:0000313" key="1">
    <source>
        <dbReference type="EMBL" id="GAU92756.1"/>
    </source>
</evidence>
<proteinExistence type="predicted"/>
<comment type="caution">
    <text evidence="1">The sequence shown here is derived from an EMBL/GenBank/DDBJ whole genome shotgun (WGS) entry which is preliminary data.</text>
</comment>
<organism evidence="1 2">
    <name type="scientific">Ramazzottius varieornatus</name>
    <name type="common">Water bear</name>
    <name type="synonym">Tardigrade</name>
    <dbReference type="NCBI Taxonomy" id="947166"/>
    <lineage>
        <taxon>Eukaryota</taxon>
        <taxon>Metazoa</taxon>
        <taxon>Ecdysozoa</taxon>
        <taxon>Tardigrada</taxon>
        <taxon>Eutardigrada</taxon>
        <taxon>Parachela</taxon>
        <taxon>Hypsibioidea</taxon>
        <taxon>Ramazzottiidae</taxon>
        <taxon>Ramazzottius</taxon>
    </lineage>
</organism>
<evidence type="ECO:0000313" key="2">
    <source>
        <dbReference type="Proteomes" id="UP000186922"/>
    </source>
</evidence>